<feature type="transmembrane region" description="Helical" evidence="1">
    <location>
        <begin position="12"/>
        <end position="34"/>
    </location>
</feature>
<keyword evidence="1" id="KW-0472">Membrane</keyword>
<keyword evidence="1" id="KW-0812">Transmembrane</keyword>
<evidence type="ECO:0000256" key="1">
    <source>
        <dbReference type="SAM" id="Phobius"/>
    </source>
</evidence>
<proteinExistence type="predicted"/>
<accession>A0A5C6V9T6</accession>
<reference evidence="2 3" key="1">
    <citation type="journal article" date="2005" name="Int. J. Syst. Evol. Microbiol.">
        <title>Bacillus litoralis sp. nov., isolated from a tidal flat of the Yellow Sea in Korea.</title>
        <authorList>
            <person name="Yoon J.H."/>
            <person name="Oh T.K."/>
        </authorList>
    </citation>
    <scope>NUCLEOTIDE SEQUENCE [LARGE SCALE GENOMIC DNA]</scope>
    <source>
        <strain evidence="2 3">SW-211</strain>
    </source>
</reference>
<organism evidence="2 3">
    <name type="scientific">Metabacillus litoralis</name>
    <dbReference type="NCBI Taxonomy" id="152268"/>
    <lineage>
        <taxon>Bacteria</taxon>
        <taxon>Bacillati</taxon>
        <taxon>Bacillota</taxon>
        <taxon>Bacilli</taxon>
        <taxon>Bacillales</taxon>
        <taxon>Bacillaceae</taxon>
        <taxon>Metabacillus</taxon>
    </lineage>
</organism>
<comment type="caution">
    <text evidence="2">The sequence shown here is derived from an EMBL/GenBank/DDBJ whole genome shotgun (WGS) entry which is preliminary data.</text>
</comment>
<dbReference type="EMBL" id="VOQF01000024">
    <property type="protein sequence ID" value="TXC81580.1"/>
    <property type="molecule type" value="Genomic_DNA"/>
</dbReference>
<dbReference type="RefSeq" id="WP_146950768.1">
    <property type="nucleotide sequence ID" value="NZ_VOQF01000024.1"/>
</dbReference>
<dbReference type="AlphaFoldDB" id="A0A5C6V9T6"/>
<keyword evidence="1" id="KW-1133">Transmembrane helix</keyword>
<sequence length="76" mass="8664">MNIIEGVDFNLMMFVGPLIVLAVTISGLCLIYKLIFNRLPKSIDNYLLGGVALLGAYLWVFPMHMGFFEYFKNWGI</sequence>
<name>A0A5C6V9T6_9BACI</name>
<dbReference type="Proteomes" id="UP000321363">
    <property type="component" value="Unassembled WGS sequence"/>
</dbReference>
<gene>
    <name evidence="2" type="ORF">FS935_22015</name>
</gene>
<evidence type="ECO:0000313" key="3">
    <source>
        <dbReference type="Proteomes" id="UP000321363"/>
    </source>
</evidence>
<feature type="transmembrane region" description="Helical" evidence="1">
    <location>
        <begin position="46"/>
        <end position="67"/>
    </location>
</feature>
<evidence type="ECO:0000313" key="2">
    <source>
        <dbReference type="EMBL" id="TXC81580.1"/>
    </source>
</evidence>
<keyword evidence="3" id="KW-1185">Reference proteome</keyword>
<protein>
    <submittedName>
        <fullName evidence="2">Uncharacterized protein</fullName>
    </submittedName>
</protein>